<keyword evidence="3" id="KW-0001">2Fe-2S</keyword>
<protein>
    <submittedName>
        <fullName evidence="11">Unannotated protein</fullName>
    </submittedName>
</protein>
<evidence type="ECO:0000256" key="6">
    <source>
        <dbReference type="ARBA" id="ARBA00023002"/>
    </source>
</evidence>
<evidence type="ECO:0000256" key="8">
    <source>
        <dbReference type="ARBA" id="ARBA00023014"/>
    </source>
</evidence>
<keyword evidence="5" id="KW-0274">FAD</keyword>
<gene>
    <name evidence="11" type="ORF">UFOPK3564_02046</name>
</gene>
<dbReference type="InterPro" id="IPR036010">
    <property type="entry name" value="2Fe-2S_ferredoxin-like_sf"/>
</dbReference>
<keyword evidence="4" id="KW-0479">Metal-binding</keyword>
<evidence type="ECO:0000256" key="2">
    <source>
        <dbReference type="ARBA" id="ARBA00022630"/>
    </source>
</evidence>
<dbReference type="InterPro" id="IPR050415">
    <property type="entry name" value="MRET"/>
</dbReference>
<dbReference type="SUPFAM" id="SSF52343">
    <property type="entry name" value="Ferredoxin reductase-like, C-terminal NADP-linked domain"/>
    <property type="match status" value="1"/>
</dbReference>
<dbReference type="AlphaFoldDB" id="A0A6J7I280"/>
<dbReference type="Gene3D" id="3.40.50.80">
    <property type="entry name" value="Nucleotide-binding domain of ferredoxin-NADP reductase (FNR) module"/>
    <property type="match status" value="1"/>
</dbReference>
<feature type="domain" description="FAD-binding FR-type" evidence="10">
    <location>
        <begin position="50"/>
        <end position="153"/>
    </location>
</feature>
<dbReference type="CDD" id="cd06216">
    <property type="entry name" value="FNR_iron_sulfur_binding_2"/>
    <property type="match status" value="1"/>
</dbReference>
<dbReference type="SUPFAM" id="SSF63380">
    <property type="entry name" value="Riboflavin synthase domain-like"/>
    <property type="match status" value="1"/>
</dbReference>
<dbReference type="InterPro" id="IPR017927">
    <property type="entry name" value="FAD-bd_FR_type"/>
</dbReference>
<evidence type="ECO:0000256" key="4">
    <source>
        <dbReference type="ARBA" id="ARBA00022723"/>
    </source>
</evidence>
<accession>A0A6J7I280</accession>
<keyword evidence="7" id="KW-0408">Iron</keyword>
<dbReference type="Pfam" id="PF00175">
    <property type="entry name" value="NAD_binding_1"/>
    <property type="match status" value="1"/>
</dbReference>
<dbReference type="InterPro" id="IPR001709">
    <property type="entry name" value="Flavoprot_Pyr_Nucl_cyt_Rdtase"/>
</dbReference>
<dbReference type="InterPro" id="IPR017938">
    <property type="entry name" value="Riboflavin_synthase-like_b-brl"/>
</dbReference>
<dbReference type="PANTHER" id="PTHR47354:SF6">
    <property type="entry name" value="NADH OXIDOREDUCTASE HCR"/>
    <property type="match status" value="1"/>
</dbReference>
<evidence type="ECO:0000256" key="1">
    <source>
        <dbReference type="ARBA" id="ARBA00001974"/>
    </source>
</evidence>
<evidence type="ECO:0000256" key="7">
    <source>
        <dbReference type="ARBA" id="ARBA00023004"/>
    </source>
</evidence>
<evidence type="ECO:0000259" key="10">
    <source>
        <dbReference type="PROSITE" id="PS51384"/>
    </source>
</evidence>
<dbReference type="GO" id="GO:0046872">
    <property type="term" value="F:metal ion binding"/>
    <property type="evidence" value="ECO:0007669"/>
    <property type="project" value="UniProtKB-KW"/>
</dbReference>
<dbReference type="Gene3D" id="3.10.20.30">
    <property type="match status" value="1"/>
</dbReference>
<feature type="domain" description="2Fe-2S ferredoxin-type" evidence="9">
    <location>
        <begin position="302"/>
        <end position="383"/>
    </location>
</feature>
<dbReference type="PROSITE" id="PS51384">
    <property type="entry name" value="FAD_FR"/>
    <property type="match status" value="1"/>
</dbReference>
<dbReference type="PROSITE" id="PS51085">
    <property type="entry name" value="2FE2S_FER_2"/>
    <property type="match status" value="1"/>
</dbReference>
<comment type="cofactor">
    <cofactor evidence="1">
        <name>FAD</name>
        <dbReference type="ChEBI" id="CHEBI:57692"/>
    </cofactor>
</comment>
<evidence type="ECO:0000313" key="11">
    <source>
        <dbReference type="EMBL" id="CAB4924865.1"/>
    </source>
</evidence>
<proteinExistence type="predicted"/>
<dbReference type="EMBL" id="CAFBMK010000126">
    <property type="protein sequence ID" value="CAB4924865.1"/>
    <property type="molecule type" value="Genomic_DNA"/>
</dbReference>
<dbReference type="CDD" id="cd00207">
    <property type="entry name" value="fer2"/>
    <property type="match status" value="1"/>
</dbReference>
<dbReference type="Gene3D" id="2.40.30.10">
    <property type="entry name" value="Translation factors"/>
    <property type="match status" value="1"/>
</dbReference>
<evidence type="ECO:0000256" key="3">
    <source>
        <dbReference type="ARBA" id="ARBA00022714"/>
    </source>
</evidence>
<organism evidence="11">
    <name type="scientific">freshwater metagenome</name>
    <dbReference type="NCBI Taxonomy" id="449393"/>
    <lineage>
        <taxon>unclassified sequences</taxon>
        <taxon>metagenomes</taxon>
        <taxon>ecological metagenomes</taxon>
    </lineage>
</organism>
<dbReference type="GO" id="GO:0051537">
    <property type="term" value="F:2 iron, 2 sulfur cluster binding"/>
    <property type="evidence" value="ECO:0007669"/>
    <property type="project" value="UniProtKB-KW"/>
</dbReference>
<dbReference type="InterPro" id="IPR001041">
    <property type="entry name" value="2Fe-2S_ferredoxin-type"/>
</dbReference>
<keyword evidence="6" id="KW-0560">Oxidoreductase</keyword>
<dbReference type="InterPro" id="IPR008333">
    <property type="entry name" value="Cbr1-like_FAD-bd_dom"/>
</dbReference>
<dbReference type="GO" id="GO:0016491">
    <property type="term" value="F:oxidoreductase activity"/>
    <property type="evidence" value="ECO:0007669"/>
    <property type="project" value="UniProtKB-KW"/>
</dbReference>
<dbReference type="PRINTS" id="PR00371">
    <property type="entry name" value="FPNCR"/>
</dbReference>
<dbReference type="InterPro" id="IPR001433">
    <property type="entry name" value="OxRdtase_FAD/NAD-bd"/>
</dbReference>
<keyword evidence="2" id="KW-0285">Flavoprotein</keyword>
<name>A0A6J7I280_9ZZZZ</name>
<dbReference type="InterPro" id="IPR012675">
    <property type="entry name" value="Beta-grasp_dom_sf"/>
</dbReference>
<dbReference type="PANTHER" id="PTHR47354">
    <property type="entry name" value="NADH OXIDOREDUCTASE HCR"/>
    <property type="match status" value="1"/>
</dbReference>
<sequence length="383" mass="41450">MTSTTTPPTTSPSRTGGLAQRLLGTKVADVLAGPHDVDHYLELLRPDWAVRRIRGEIVAVEHQNDDSLTITLRPTGTWPGFQAGQHVEISVDVDGVRHRRSYSPSASAHPRTRTIELTIRRHPEGVVSRYLKEHARVGMFVGLSVPQGEDFVLPDPRPRRVVLISGGSGITPVLSMLRTLTDEGHRGEITFLHYARSPQDLLYAEELERIAAEHPNVALLPVYTRQDATSGDPRSELTGRFGPEHLRRALPVDEDAAAFVCGPGALVEAVRNLWAEQELETPLRFEHFAPPVLPDLDPDQLGDVTFAGSDVTTAADGSTLLEQAEAAGLSPRSGCRMGICLTCKCTLNSGVVRDTLSGEIGGVPGEEIRICVSAPVGDVSIDL</sequence>
<dbReference type="PRINTS" id="PR00406">
    <property type="entry name" value="CYTB5RDTASE"/>
</dbReference>
<dbReference type="SUPFAM" id="SSF54292">
    <property type="entry name" value="2Fe-2S ferredoxin-like"/>
    <property type="match status" value="1"/>
</dbReference>
<evidence type="ECO:0000259" key="9">
    <source>
        <dbReference type="PROSITE" id="PS51085"/>
    </source>
</evidence>
<dbReference type="InterPro" id="IPR039261">
    <property type="entry name" value="FNR_nucleotide-bd"/>
</dbReference>
<dbReference type="Pfam" id="PF00111">
    <property type="entry name" value="Fer2"/>
    <property type="match status" value="1"/>
</dbReference>
<keyword evidence="8" id="KW-0411">Iron-sulfur</keyword>
<evidence type="ECO:0000256" key="5">
    <source>
        <dbReference type="ARBA" id="ARBA00022827"/>
    </source>
</evidence>
<reference evidence="11" key="1">
    <citation type="submission" date="2020-05" db="EMBL/GenBank/DDBJ databases">
        <authorList>
            <person name="Chiriac C."/>
            <person name="Salcher M."/>
            <person name="Ghai R."/>
            <person name="Kavagutti S V."/>
        </authorList>
    </citation>
    <scope>NUCLEOTIDE SEQUENCE</scope>
</reference>
<dbReference type="Pfam" id="PF00970">
    <property type="entry name" value="FAD_binding_6"/>
    <property type="match status" value="1"/>
</dbReference>